<proteinExistence type="predicted"/>
<evidence type="ECO:0000313" key="2">
    <source>
        <dbReference type="EMBL" id="TSE10405.1"/>
    </source>
</evidence>
<dbReference type="AlphaFoldDB" id="A0A554VPM0"/>
<organism evidence="2 3">
    <name type="scientific">Aquimarina algiphila</name>
    <dbReference type="NCBI Taxonomy" id="2047982"/>
    <lineage>
        <taxon>Bacteria</taxon>
        <taxon>Pseudomonadati</taxon>
        <taxon>Bacteroidota</taxon>
        <taxon>Flavobacteriia</taxon>
        <taxon>Flavobacteriales</taxon>
        <taxon>Flavobacteriaceae</taxon>
        <taxon>Aquimarina</taxon>
    </lineage>
</organism>
<name>A0A554VPM0_9FLAO</name>
<keyword evidence="3" id="KW-1185">Reference proteome</keyword>
<evidence type="ECO:0000256" key="1">
    <source>
        <dbReference type="SAM" id="MobiDB-lite"/>
    </source>
</evidence>
<dbReference type="Proteomes" id="UP000318833">
    <property type="component" value="Unassembled WGS sequence"/>
</dbReference>
<sequence length="62" mass="6786">MPLQIKELYVKVTVSADEEQGSSKQGANTASESSGDSVMNKDEIIAECVEQVIEILKEKMEP</sequence>
<dbReference type="RefSeq" id="WP_109433912.1">
    <property type="nucleotide sequence ID" value="NZ_CANMIK010000001.1"/>
</dbReference>
<dbReference type="EMBL" id="VLNR01000007">
    <property type="protein sequence ID" value="TSE10405.1"/>
    <property type="molecule type" value="Genomic_DNA"/>
</dbReference>
<accession>A0A554VPM0</accession>
<comment type="caution">
    <text evidence="2">The sequence shown here is derived from an EMBL/GenBank/DDBJ whole genome shotgun (WGS) entry which is preliminary data.</text>
</comment>
<reference evidence="2 3" key="1">
    <citation type="submission" date="2019-07" db="EMBL/GenBank/DDBJ databases">
        <title>The draft genome sequence of Aquimarina algiphila M91.</title>
        <authorList>
            <person name="Meng X."/>
        </authorList>
    </citation>
    <scope>NUCLEOTIDE SEQUENCE [LARGE SCALE GENOMIC DNA]</scope>
    <source>
        <strain evidence="2 3">M91</strain>
    </source>
</reference>
<protein>
    <submittedName>
        <fullName evidence="2">Uncharacterized protein</fullName>
    </submittedName>
</protein>
<feature type="compositionally biased region" description="Polar residues" evidence="1">
    <location>
        <begin position="22"/>
        <end position="37"/>
    </location>
</feature>
<feature type="region of interest" description="Disordered" evidence="1">
    <location>
        <begin position="16"/>
        <end position="41"/>
    </location>
</feature>
<dbReference type="InterPro" id="IPR045459">
    <property type="entry name" value="DUF5908"/>
</dbReference>
<evidence type="ECO:0000313" key="3">
    <source>
        <dbReference type="Proteomes" id="UP000318833"/>
    </source>
</evidence>
<gene>
    <name evidence="2" type="ORF">FOF46_05050</name>
</gene>
<dbReference type="Pfam" id="PF19265">
    <property type="entry name" value="DUF5908"/>
    <property type="match status" value="1"/>
</dbReference>
<dbReference type="OrthoDB" id="5570459at2"/>